<evidence type="ECO:0000256" key="1">
    <source>
        <dbReference type="SAM" id="MobiDB-lite"/>
    </source>
</evidence>
<feature type="region of interest" description="Disordered" evidence="1">
    <location>
        <begin position="181"/>
        <end position="385"/>
    </location>
</feature>
<organism evidence="2 3">
    <name type="scientific">Saxophila tyrrhenica</name>
    <dbReference type="NCBI Taxonomy" id="1690608"/>
    <lineage>
        <taxon>Eukaryota</taxon>
        <taxon>Fungi</taxon>
        <taxon>Dikarya</taxon>
        <taxon>Ascomycota</taxon>
        <taxon>Pezizomycotina</taxon>
        <taxon>Dothideomycetes</taxon>
        <taxon>Dothideomycetidae</taxon>
        <taxon>Mycosphaerellales</taxon>
        <taxon>Extremaceae</taxon>
        <taxon>Saxophila</taxon>
    </lineage>
</organism>
<feature type="compositionally biased region" description="Low complexity" evidence="1">
    <location>
        <begin position="249"/>
        <end position="262"/>
    </location>
</feature>
<dbReference type="GeneID" id="89928663"/>
<evidence type="ECO:0000313" key="3">
    <source>
        <dbReference type="Proteomes" id="UP001337655"/>
    </source>
</evidence>
<feature type="compositionally biased region" description="Basic and acidic residues" evidence="1">
    <location>
        <begin position="224"/>
        <end position="248"/>
    </location>
</feature>
<feature type="compositionally biased region" description="Basic and acidic residues" evidence="1">
    <location>
        <begin position="322"/>
        <end position="355"/>
    </location>
</feature>
<dbReference type="RefSeq" id="XP_064657334.1">
    <property type="nucleotide sequence ID" value="XM_064804564.1"/>
</dbReference>
<dbReference type="AlphaFoldDB" id="A0AAV9P544"/>
<evidence type="ECO:0000313" key="2">
    <source>
        <dbReference type="EMBL" id="KAK5167628.1"/>
    </source>
</evidence>
<feature type="compositionally biased region" description="Basic and acidic residues" evidence="1">
    <location>
        <begin position="181"/>
        <end position="204"/>
    </location>
</feature>
<feature type="compositionally biased region" description="Low complexity" evidence="1">
    <location>
        <begin position="275"/>
        <end position="284"/>
    </location>
</feature>
<dbReference type="EMBL" id="JAVRRT010000011">
    <property type="protein sequence ID" value="KAK5167628.1"/>
    <property type="molecule type" value="Genomic_DNA"/>
</dbReference>
<gene>
    <name evidence="2" type="ORF">LTR77_007327</name>
</gene>
<feature type="compositionally biased region" description="Basic and acidic residues" evidence="1">
    <location>
        <begin position="290"/>
        <end position="314"/>
    </location>
</feature>
<accession>A0AAV9P544</accession>
<sequence>MAMGSLYTDNSRKTLSSRKSGKPNSWSRYMKGASWVFAQQACYNRHAIVLTNAPPDVYSKRVHSSYREIEEPILRGCEAGRHTIQINYVHPAVPGAACFRYQTWPNNRSSEWFSFLECIAIKDIVKKIVQRTNLRRFEKVKELENVTPPYIESEKSISPATVCEGRKQETAQEKKVAKQLKVKREQQAARDKKAAKQLKAERKQQAAQQAAQQATQEQRAAKGLKAEREQQAARDKKAAKQFKAERKQQAAQQAAQRAAQEQRAAKRLKAERKQQAAQQAAQEQRVAKRLKAEREQQATRDKKAAKQFEAERKQQAAQQAAQEKEVAKRVKAEREQQAARDKKAARQLKVEREQHAAQQAAQERKAAKRLKAKALSAIIPTQHTH</sequence>
<protein>
    <submittedName>
        <fullName evidence="2">Uncharacterized protein</fullName>
    </submittedName>
</protein>
<reference evidence="2 3" key="1">
    <citation type="submission" date="2023-08" db="EMBL/GenBank/DDBJ databases">
        <title>Black Yeasts Isolated from many extreme environments.</title>
        <authorList>
            <person name="Coleine C."/>
            <person name="Stajich J.E."/>
            <person name="Selbmann L."/>
        </authorList>
    </citation>
    <scope>NUCLEOTIDE SEQUENCE [LARGE SCALE GENOMIC DNA]</scope>
    <source>
        <strain evidence="2 3">CCFEE 5935</strain>
    </source>
</reference>
<proteinExistence type="predicted"/>
<comment type="caution">
    <text evidence="2">The sequence shown here is derived from an EMBL/GenBank/DDBJ whole genome shotgun (WGS) entry which is preliminary data.</text>
</comment>
<name>A0AAV9P544_9PEZI</name>
<feature type="compositionally biased region" description="Low complexity" evidence="1">
    <location>
        <begin position="205"/>
        <end position="218"/>
    </location>
</feature>
<feature type="region of interest" description="Disordered" evidence="1">
    <location>
        <begin position="1"/>
        <end position="24"/>
    </location>
</feature>
<dbReference type="Proteomes" id="UP001337655">
    <property type="component" value="Unassembled WGS sequence"/>
</dbReference>
<keyword evidence="3" id="KW-1185">Reference proteome</keyword>